<dbReference type="InterPro" id="IPR055414">
    <property type="entry name" value="LRR_R13L4/SHOC2-like"/>
</dbReference>
<dbReference type="Gene3D" id="1.10.10.10">
    <property type="entry name" value="Winged helix-like DNA-binding domain superfamily/Winged helix DNA-binding domain"/>
    <property type="match status" value="1"/>
</dbReference>
<feature type="domain" description="Disease resistance N-terminal" evidence="5">
    <location>
        <begin position="8"/>
        <end position="86"/>
    </location>
</feature>
<evidence type="ECO:0000313" key="8">
    <source>
        <dbReference type="EMBL" id="KAK0595699.1"/>
    </source>
</evidence>
<keyword evidence="9" id="KW-1185">Reference proteome</keyword>
<dbReference type="GO" id="GO:0098542">
    <property type="term" value="P:defense response to other organism"/>
    <property type="evidence" value="ECO:0007669"/>
    <property type="project" value="TreeGrafter"/>
</dbReference>
<dbReference type="Pfam" id="PF18052">
    <property type="entry name" value="Rx_N"/>
    <property type="match status" value="1"/>
</dbReference>
<dbReference type="PANTHER" id="PTHR23155:SF1052">
    <property type="entry name" value="DISEASE RESISTANCE PROTEIN RPM1"/>
    <property type="match status" value="1"/>
</dbReference>
<name>A0AA39SPB0_ACESA</name>
<reference evidence="8" key="1">
    <citation type="journal article" date="2022" name="Plant J.">
        <title>Strategies of tolerance reflected in two North American maple genomes.</title>
        <authorList>
            <person name="McEvoy S.L."/>
            <person name="Sezen U.U."/>
            <person name="Trouern-Trend A."/>
            <person name="McMahon S.M."/>
            <person name="Schaberg P.G."/>
            <person name="Yang J."/>
            <person name="Wegrzyn J.L."/>
            <person name="Swenson N.G."/>
        </authorList>
    </citation>
    <scope>NUCLEOTIDE SEQUENCE</scope>
    <source>
        <strain evidence="8">NS2018</strain>
    </source>
</reference>
<keyword evidence="2" id="KW-0547">Nucleotide-binding</keyword>
<reference evidence="8" key="2">
    <citation type="submission" date="2023-06" db="EMBL/GenBank/DDBJ databases">
        <authorList>
            <person name="Swenson N.G."/>
            <person name="Wegrzyn J.L."/>
            <person name="Mcevoy S.L."/>
        </authorList>
    </citation>
    <scope>NUCLEOTIDE SEQUENCE</scope>
    <source>
        <strain evidence="8">NS2018</strain>
        <tissue evidence="8">Leaf</tissue>
    </source>
</reference>
<dbReference type="InterPro" id="IPR058922">
    <property type="entry name" value="WHD_DRP"/>
</dbReference>
<dbReference type="InterPro" id="IPR036388">
    <property type="entry name" value="WH-like_DNA-bd_sf"/>
</dbReference>
<dbReference type="AlphaFoldDB" id="A0AA39SPB0"/>
<dbReference type="FunFam" id="1.10.10.10:FF:000322">
    <property type="entry name" value="Probable disease resistance protein At1g63360"/>
    <property type="match status" value="1"/>
</dbReference>
<evidence type="ECO:0000259" key="6">
    <source>
        <dbReference type="Pfam" id="PF23559"/>
    </source>
</evidence>
<evidence type="ECO:0000313" key="9">
    <source>
        <dbReference type="Proteomes" id="UP001168877"/>
    </source>
</evidence>
<dbReference type="Gene3D" id="3.40.50.300">
    <property type="entry name" value="P-loop containing nucleotide triphosphate hydrolases"/>
    <property type="match status" value="1"/>
</dbReference>
<feature type="domain" description="Disease resistance R13L4/SHOC-2-like LRR" evidence="7">
    <location>
        <begin position="504"/>
        <end position="605"/>
    </location>
</feature>
<evidence type="ECO:0000259" key="7">
    <source>
        <dbReference type="Pfam" id="PF23598"/>
    </source>
</evidence>
<dbReference type="Pfam" id="PF23559">
    <property type="entry name" value="WHD_DRP"/>
    <property type="match status" value="1"/>
</dbReference>
<dbReference type="InterPro" id="IPR041118">
    <property type="entry name" value="Rx_N"/>
</dbReference>
<protein>
    <recommendedName>
        <fullName evidence="10">Disease resistance protein RPM1-like</fullName>
    </recommendedName>
</protein>
<dbReference type="PANTHER" id="PTHR23155">
    <property type="entry name" value="DISEASE RESISTANCE PROTEIN RP"/>
    <property type="match status" value="1"/>
</dbReference>
<dbReference type="Gene3D" id="1.20.5.4130">
    <property type="match status" value="1"/>
</dbReference>
<dbReference type="Pfam" id="PF00931">
    <property type="entry name" value="NB-ARC"/>
    <property type="match status" value="1"/>
</dbReference>
<evidence type="ECO:0000256" key="2">
    <source>
        <dbReference type="ARBA" id="ARBA00022741"/>
    </source>
</evidence>
<dbReference type="InterPro" id="IPR032675">
    <property type="entry name" value="LRR_dom_sf"/>
</dbReference>
<dbReference type="Gene3D" id="1.10.8.430">
    <property type="entry name" value="Helical domain of apoptotic protease-activating factors"/>
    <property type="match status" value="1"/>
</dbReference>
<dbReference type="PRINTS" id="PR00364">
    <property type="entry name" value="DISEASERSIST"/>
</dbReference>
<dbReference type="GO" id="GO:0043531">
    <property type="term" value="F:ADP binding"/>
    <property type="evidence" value="ECO:0007669"/>
    <property type="project" value="InterPro"/>
</dbReference>
<organism evidence="8 9">
    <name type="scientific">Acer saccharum</name>
    <name type="common">Sugar maple</name>
    <dbReference type="NCBI Taxonomy" id="4024"/>
    <lineage>
        <taxon>Eukaryota</taxon>
        <taxon>Viridiplantae</taxon>
        <taxon>Streptophyta</taxon>
        <taxon>Embryophyta</taxon>
        <taxon>Tracheophyta</taxon>
        <taxon>Spermatophyta</taxon>
        <taxon>Magnoliopsida</taxon>
        <taxon>eudicotyledons</taxon>
        <taxon>Gunneridae</taxon>
        <taxon>Pentapetalae</taxon>
        <taxon>rosids</taxon>
        <taxon>malvids</taxon>
        <taxon>Sapindales</taxon>
        <taxon>Sapindaceae</taxon>
        <taxon>Hippocastanoideae</taxon>
        <taxon>Acereae</taxon>
        <taxon>Acer</taxon>
    </lineage>
</organism>
<evidence type="ECO:0000256" key="1">
    <source>
        <dbReference type="ARBA" id="ARBA00022737"/>
    </source>
</evidence>
<feature type="domain" description="Disease resistance protein winged helix" evidence="6">
    <location>
        <begin position="388"/>
        <end position="459"/>
    </location>
</feature>
<accession>A0AA39SPB0</accession>
<evidence type="ECO:0000259" key="5">
    <source>
        <dbReference type="Pfam" id="PF18052"/>
    </source>
</evidence>
<dbReference type="Proteomes" id="UP001168877">
    <property type="component" value="Unassembled WGS sequence"/>
</dbReference>
<dbReference type="InterPro" id="IPR027417">
    <property type="entry name" value="P-loop_NTPase"/>
</dbReference>
<evidence type="ECO:0000259" key="4">
    <source>
        <dbReference type="Pfam" id="PF00931"/>
    </source>
</evidence>
<gene>
    <name evidence="8" type="ORF">LWI29_009170</name>
</gene>
<keyword evidence="3" id="KW-0611">Plant defense</keyword>
<dbReference type="InterPro" id="IPR042197">
    <property type="entry name" value="Apaf_helical"/>
</dbReference>
<sequence length="614" mass="70566">MAEALIIFFLNKLEDQLRQEGELLFGFEQDIEWIKSELQAMVAFLKDVDRRPGRDENVRAWVGEVRSLVYDAEDIIDGFVTRRSTLGWNPVKHLRIRHQVSYQIRRLKNKVIEVKERKDRYGFHVIQEEAPGTTSNRSTSRGLSVGAATPFVQENDIMGIDNDVEQLTELTLEGRLHQQKVISVFGMGGLLKTTVVKEVYKRVKTRFDCYSWVSMSPSHNLMDVLRNILFGFKASKGELAMDAMDAIYEGQLQERTYHYLQDKNYLLVLDDILEAELWEGLKHAMPRDRGSVIITTRIKDIVSSIEDNCSVYELQPFSDEFAWAFFCRKAFRHQGTCPGHLKEFAEAIVRKCEGSPLAIVALAGLLSSQGRKNHLPFYLGYCFLHISLFLEDYEIGRKRLIRMWIAEGFVQKATGKTEVEVGNRYFKQLMYRSMIQAITLHARDVVKACTVNNLMCEVATQMFKEEKFGAILVDRGEEIEDRHRGLSVYNNAENIPTNVGKLNIRSFHLFSATEVSCSALRKLLAELRLTRMLNLQGVRIESIPEEVGNLIHLRHLDLRGTMIKDLPESLINLRNLQTLDIRNTNIKVLPRGINLLRQLRHLLMPVGCQIGFNI</sequence>
<dbReference type="SUPFAM" id="SSF52058">
    <property type="entry name" value="L domain-like"/>
    <property type="match status" value="1"/>
</dbReference>
<dbReference type="InterPro" id="IPR044974">
    <property type="entry name" value="Disease_R_plants"/>
</dbReference>
<feature type="domain" description="NB-ARC" evidence="4">
    <location>
        <begin position="163"/>
        <end position="333"/>
    </location>
</feature>
<dbReference type="Gene3D" id="3.80.10.10">
    <property type="entry name" value="Ribonuclease Inhibitor"/>
    <property type="match status" value="1"/>
</dbReference>
<keyword evidence="1" id="KW-0677">Repeat</keyword>
<dbReference type="CDD" id="cd14798">
    <property type="entry name" value="RX-CC_like"/>
    <property type="match status" value="1"/>
</dbReference>
<evidence type="ECO:0008006" key="10">
    <source>
        <dbReference type="Google" id="ProtNLM"/>
    </source>
</evidence>
<dbReference type="EMBL" id="JAUESC010000004">
    <property type="protein sequence ID" value="KAK0595699.1"/>
    <property type="molecule type" value="Genomic_DNA"/>
</dbReference>
<dbReference type="InterPro" id="IPR002182">
    <property type="entry name" value="NB-ARC"/>
</dbReference>
<dbReference type="SUPFAM" id="SSF52540">
    <property type="entry name" value="P-loop containing nucleoside triphosphate hydrolases"/>
    <property type="match status" value="1"/>
</dbReference>
<comment type="caution">
    <text evidence="8">The sequence shown here is derived from an EMBL/GenBank/DDBJ whole genome shotgun (WGS) entry which is preliminary data.</text>
</comment>
<proteinExistence type="predicted"/>
<evidence type="ECO:0000256" key="3">
    <source>
        <dbReference type="ARBA" id="ARBA00022821"/>
    </source>
</evidence>
<dbReference type="Pfam" id="PF23598">
    <property type="entry name" value="LRR_14"/>
    <property type="match status" value="1"/>
</dbReference>
<dbReference type="InterPro" id="IPR038005">
    <property type="entry name" value="RX-like_CC"/>
</dbReference>